<sequence>MTFQNVRTIRARDNGARIAPRRLRSCSSRHVCPPTGGAMLCWS</sequence>
<dbReference type="KEGG" id="llu:AKJ09_01892"/>
<keyword evidence="2" id="KW-1185">Reference proteome</keyword>
<protein>
    <submittedName>
        <fullName evidence="1">Uncharacterized protein</fullName>
    </submittedName>
</protein>
<gene>
    <name evidence="1" type="ORF">AKJ09_01892</name>
</gene>
<evidence type="ECO:0000313" key="2">
    <source>
        <dbReference type="Proteomes" id="UP000064967"/>
    </source>
</evidence>
<dbReference type="AlphaFoldDB" id="A0A0K1PNY6"/>
<accession>A0A0K1PNY6</accession>
<dbReference type="Proteomes" id="UP000064967">
    <property type="component" value="Chromosome"/>
</dbReference>
<name>A0A0K1PNY6_9BACT</name>
<evidence type="ECO:0000313" key="1">
    <source>
        <dbReference type="EMBL" id="AKU95228.1"/>
    </source>
</evidence>
<dbReference type="EMBL" id="CP012333">
    <property type="protein sequence ID" value="AKU95228.1"/>
    <property type="molecule type" value="Genomic_DNA"/>
</dbReference>
<proteinExistence type="predicted"/>
<reference evidence="1 2" key="1">
    <citation type="submission" date="2015-08" db="EMBL/GenBank/DDBJ databases">
        <authorList>
            <person name="Babu N.S."/>
            <person name="Beckwith C.J."/>
            <person name="Beseler K.G."/>
            <person name="Brison A."/>
            <person name="Carone J.V."/>
            <person name="Caskin T.P."/>
            <person name="Diamond M."/>
            <person name="Durham M.E."/>
            <person name="Foxe J.M."/>
            <person name="Go M."/>
            <person name="Henderson B.A."/>
            <person name="Jones I.B."/>
            <person name="McGettigan J.A."/>
            <person name="Micheletti S.J."/>
            <person name="Nasrallah M.E."/>
            <person name="Ortiz D."/>
            <person name="Piller C.R."/>
            <person name="Privatt S.R."/>
            <person name="Schneider S.L."/>
            <person name="Sharp S."/>
            <person name="Smith T.C."/>
            <person name="Stanton J.D."/>
            <person name="Ullery H.E."/>
            <person name="Wilson R.J."/>
            <person name="Serrano M.G."/>
            <person name="Buck G."/>
            <person name="Lee V."/>
            <person name="Wang Y."/>
            <person name="Carvalho R."/>
            <person name="Voegtly L."/>
            <person name="Shi R."/>
            <person name="Duckworth R."/>
            <person name="Johnson A."/>
            <person name="Loviza R."/>
            <person name="Walstead R."/>
            <person name="Shah Z."/>
            <person name="Kiflezghi M."/>
            <person name="Wade K."/>
            <person name="Ball S.L."/>
            <person name="Bradley K.W."/>
            <person name="Asai D.J."/>
            <person name="Bowman C.A."/>
            <person name="Russell D.A."/>
            <person name="Pope W.H."/>
            <person name="Jacobs-Sera D."/>
            <person name="Hendrix R.W."/>
            <person name="Hatfull G.F."/>
        </authorList>
    </citation>
    <scope>NUCLEOTIDE SEQUENCE [LARGE SCALE GENOMIC DNA]</scope>
    <source>
        <strain evidence="1 2">DSM 27648</strain>
    </source>
</reference>
<organism evidence="1 2">
    <name type="scientific">Labilithrix luteola</name>
    <dbReference type="NCBI Taxonomy" id="1391654"/>
    <lineage>
        <taxon>Bacteria</taxon>
        <taxon>Pseudomonadati</taxon>
        <taxon>Myxococcota</taxon>
        <taxon>Polyangia</taxon>
        <taxon>Polyangiales</taxon>
        <taxon>Labilitrichaceae</taxon>
        <taxon>Labilithrix</taxon>
    </lineage>
</organism>